<gene>
    <name evidence="1" type="ORF">KUV31_10040</name>
</gene>
<comment type="caution">
    <text evidence="1">The sequence shown here is derived from an EMBL/GenBank/DDBJ whole genome shotgun (WGS) entry which is preliminary data.</text>
</comment>
<accession>A0A9Q3XD42</accession>
<evidence type="ECO:0000313" key="2">
    <source>
        <dbReference type="Proteomes" id="UP000824927"/>
    </source>
</evidence>
<evidence type="ECO:0000313" key="1">
    <source>
        <dbReference type="EMBL" id="MBY6218677.1"/>
    </source>
</evidence>
<sequence length="145" mass="15908">MSTGRSISQDQLDALFTAALEAAIGRIEKDGHFHPLVFELRDSGAIQAVAVLETGAIDGRRDVIDRLFEILRARVAEGVVQAFAISLDRHHEGQMTVMLRAPNYAADILVPFTEAGEGFLKRKRRVSLGEFSAKEAANEIFGEAR</sequence>
<proteinExistence type="predicted"/>
<name>A0A9Q3XD42_9SPHN</name>
<dbReference type="EMBL" id="JAHVKP010000001">
    <property type="protein sequence ID" value="MBY6218677.1"/>
    <property type="molecule type" value="Genomic_DNA"/>
</dbReference>
<dbReference type="RefSeq" id="WP_222405413.1">
    <property type="nucleotide sequence ID" value="NZ_JAHVKP010000001.1"/>
</dbReference>
<organism evidence="1 2">
    <name type="scientific">Qipengyuania aquimaris</name>
    <dbReference type="NCBI Taxonomy" id="255984"/>
    <lineage>
        <taxon>Bacteria</taxon>
        <taxon>Pseudomonadati</taxon>
        <taxon>Pseudomonadota</taxon>
        <taxon>Alphaproteobacteria</taxon>
        <taxon>Sphingomonadales</taxon>
        <taxon>Erythrobacteraceae</taxon>
        <taxon>Qipengyuania</taxon>
    </lineage>
</organism>
<dbReference type="AlphaFoldDB" id="A0A9Q3XD42"/>
<dbReference type="Proteomes" id="UP000824927">
    <property type="component" value="Unassembled WGS sequence"/>
</dbReference>
<reference evidence="1" key="1">
    <citation type="submission" date="2021-06" db="EMBL/GenBank/DDBJ databases">
        <title>50 bacteria genomes isolated from Dapeng, Shenzhen, China.</title>
        <authorList>
            <person name="Zheng W."/>
            <person name="Yu S."/>
            <person name="Huang Y."/>
        </authorList>
    </citation>
    <scope>NUCLEOTIDE SEQUENCE</scope>
    <source>
        <strain evidence="1">DP4N28-2</strain>
    </source>
</reference>
<protein>
    <submittedName>
        <fullName evidence="1">Uncharacterized protein</fullName>
    </submittedName>
</protein>